<evidence type="ECO:0000256" key="4">
    <source>
        <dbReference type="ARBA" id="ARBA00022932"/>
    </source>
</evidence>
<dbReference type="PROSITE" id="PS51257">
    <property type="entry name" value="PROKAR_LIPOPROTEIN"/>
    <property type="match status" value="1"/>
</dbReference>
<dbReference type="InterPro" id="IPR041931">
    <property type="entry name" value="DNA_pol3_alpha_thumb_dom"/>
</dbReference>
<evidence type="ECO:0000259" key="6">
    <source>
        <dbReference type="SMART" id="SM00481"/>
    </source>
</evidence>
<keyword evidence="2 7" id="KW-0548">Nucleotidyltransferase</keyword>
<dbReference type="InterPro" id="IPR004013">
    <property type="entry name" value="PHP_dom"/>
</dbReference>
<dbReference type="EC" id="2.7.7.7" evidence="7"/>
<evidence type="ECO:0000313" key="7">
    <source>
        <dbReference type="EMBL" id="MCA9729082.1"/>
    </source>
</evidence>
<evidence type="ECO:0000256" key="3">
    <source>
        <dbReference type="ARBA" id="ARBA00022705"/>
    </source>
</evidence>
<keyword evidence="1 7" id="KW-0808">Transferase</keyword>
<dbReference type="NCBIfam" id="TIGR00594">
    <property type="entry name" value="polc"/>
    <property type="match status" value="1"/>
</dbReference>
<dbReference type="SMART" id="SM00481">
    <property type="entry name" value="POLIIIAc"/>
    <property type="match status" value="1"/>
</dbReference>
<dbReference type="SUPFAM" id="SSF89550">
    <property type="entry name" value="PHP domain-like"/>
    <property type="match status" value="1"/>
</dbReference>
<dbReference type="InterPro" id="IPR004805">
    <property type="entry name" value="DnaE2/DnaE/PolC"/>
</dbReference>
<feature type="domain" description="Polymerase/histidinol phosphatase N-terminal" evidence="6">
    <location>
        <begin position="6"/>
        <end position="73"/>
    </location>
</feature>
<reference evidence="7" key="1">
    <citation type="submission" date="2020-04" db="EMBL/GenBank/DDBJ databases">
        <authorList>
            <person name="Zhang T."/>
        </authorList>
    </citation>
    <scope>NUCLEOTIDE SEQUENCE</scope>
    <source>
        <strain evidence="7">HKST-UBA01</strain>
    </source>
</reference>
<dbReference type="CDD" id="cd12113">
    <property type="entry name" value="PHP_PolIIIA_DnaE3"/>
    <property type="match status" value="1"/>
</dbReference>
<dbReference type="Pfam" id="PF17657">
    <property type="entry name" value="DNA_pol3_finger"/>
    <property type="match status" value="1"/>
</dbReference>
<keyword evidence="3" id="KW-0235">DNA replication</keyword>
<protein>
    <submittedName>
        <fullName evidence="7">DNA polymerase III subunit alpha</fullName>
        <ecNumber evidence="7">2.7.7.7</ecNumber>
    </submittedName>
</protein>
<dbReference type="AlphaFoldDB" id="A0A956M2Q4"/>
<dbReference type="InterPro" id="IPR003141">
    <property type="entry name" value="Pol/His_phosphatase_N"/>
</dbReference>
<dbReference type="InterPro" id="IPR040982">
    <property type="entry name" value="DNA_pol3_finger"/>
</dbReference>
<dbReference type="Proteomes" id="UP000697710">
    <property type="component" value="Unassembled WGS sequence"/>
</dbReference>
<evidence type="ECO:0000256" key="1">
    <source>
        <dbReference type="ARBA" id="ARBA00022679"/>
    </source>
</evidence>
<dbReference type="GO" id="GO:0006260">
    <property type="term" value="P:DNA replication"/>
    <property type="evidence" value="ECO:0007669"/>
    <property type="project" value="UniProtKB-KW"/>
</dbReference>
<dbReference type="Pfam" id="PF02811">
    <property type="entry name" value="PHP"/>
    <property type="match status" value="1"/>
</dbReference>
<dbReference type="Gene3D" id="1.10.10.1600">
    <property type="entry name" value="Bacterial DNA polymerase III alpha subunit, thumb domain"/>
    <property type="match status" value="1"/>
</dbReference>
<evidence type="ECO:0000256" key="5">
    <source>
        <dbReference type="SAM" id="MobiDB-lite"/>
    </source>
</evidence>
<keyword evidence="4" id="KW-0239">DNA-directed DNA polymerase</keyword>
<dbReference type="Pfam" id="PF07733">
    <property type="entry name" value="DNA_pol3_alpha"/>
    <property type="match status" value="1"/>
</dbReference>
<gene>
    <name evidence="7" type="primary">dnaE</name>
    <name evidence="7" type="ORF">KC729_15430</name>
</gene>
<evidence type="ECO:0000256" key="2">
    <source>
        <dbReference type="ARBA" id="ARBA00022695"/>
    </source>
</evidence>
<dbReference type="InterPro" id="IPR011708">
    <property type="entry name" value="DNA_pol3_alpha_NTPase_dom"/>
</dbReference>
<feature type="region of interest" description="Disordered" evidence="5">
    <location>
        <begin position="78"/>
        <end position="100"/>
    </location>
</feature>
<dbReference type="PANTHER" id="PTHR32294">
    <property type="entry name" value="DNA POLYMERASE III SUBUNIT ALPHA"/>
    <property type="match status" value="1"/>
</dbReference>
<name>A0A956M2Q4_UNCEI</name>
<organism evidence="7 8">
    <name type="scientific">Eiseniibacteriota bacterium</name>
    <dbReference type="NCBI Taxonomy" id="2212470"/>
    <lineage>
        <taxon>Bacteria</taxon>
        <taxon>Candidatus Eiseniibacteriota</taxon>
    </lineage>
</organism>
<accession>A0A956M2Q4</accession>
<dbReference type="EMBL" id="JAGQHR010000567">
    <property type="protein sequence ID" value="MCA9729082.1"/>
    <property type="molecule type" value="Genomic_DNA"/>
</dbReference>
<sequence>MSRGFVHLHTHSHYSLLSGACRIDDLVRSAKELGMESIALTDQGNLFGVVEFYEAAQAAGIRPIVGCELYLSPREGTGGTATATTHHVHGNGHGPDPSGREPVPPALVLLAKDDVGYRNLMKLSSFGYLEGHGVKPTVTRDQLAEHAAGLIALSGSWNGEISQHLLAGRFDQARTAGLWYREVFGSDCYLELVDHGLPEHRVLVARLVDLGRELDLPLVATNHVHYLAEHHADAHDALLCIQSGALQSDESRFRFSTREMYLKTPEQMQDLFREFPEAVANSERIAEQCAVELEFGNLKLPPFPCPPEFASLDDYLAHLCRIGMKDRYREITPALEERLAFELGTIRTMGYSGYFLIVMDFIRYARSIGVPVGPGRGSAAGSLVSYCLGITNIDPLKYQLLFERFLNPERVSMPDIDVDFSDRGRGRVIQYVVEKYGAENVCQIITFGTMAARAAVRDVGRVMGMPYAEVDRLAKTVPAEIGIKLNKALEQSPDLRSRYEADPRVRELINTAQVLEGLSRHASTHAAGVIITPSALTEYVPLYRSHEDEVTTQFDMNACDKIGLLKMDFLGLRTLTVLEDCLLYLHQRGVEVDLEALPLDDPATYALFSNGETVGIFQFESSGMTEYLRKLKPNAIEDLIAMNALYRP</sequence>
<proteinExistence type="predicted"/>
<evidence type="ECO:0000313" key="8">
    <source>
        <dbReference type="Proteomes" id="UP000697710"/>
    </source>
</evidence>
<dbReference type="InterPro" id="IPR016195">
    <property type="entry name" value="Pol/histidinol_Pase-like"/>
</dbReference>
<reference evidence="7" key="2">
    <citation type="journal article" date="2021" name="Microbiome">
        <title>Successional dynamics and alternative stable states in a saline activated sludge microbial community over 9 years.</title>
        <authorList>
            <person name="Wang Y."/>
            <person name="Ye J."/>
            <person name="Ju F."/>
            <person name="Liu L."/>
            <person name="Boyd J.A."/>
            <person name="Deng Y."/>
            <person name="Parks D.H."/>
            <person name="Jiang X."/>
            <person name="Yin X."/>
            <person name="Woodcroft B.J."/>
            <person name="Tyson G.W."/>
            <person name="Hugenholtz P."/>
            <person name="Polz M.F."/>
            <person name="Zhang T."/>
        </authorList>
    </citation>
    <scope>NUCLEOTIDE SEQUENCE</scope>
    <source>
        <strain evidence="7">HKST-UBA01</strain>
    </source>
</reference>
<feature type="non-terminal residue" evidence="7">
    <location>
        <position position="648"/>
    </location>
</feature>
<dbReference type="GO" id="GO:0003887">
    <property type="term" value="F:DNA-directed DNA polymerase activity"/>
    <property type="evidence" value="ECO:0007669"/>
    <property type="project" value="UniProtKB-KW"/>
</dbReference>
<dbReference type="PANTHER" id="PTHR32294:SF0">
    <property type="entry name" value="DNA POLYMERASE III SUBUNIT ALPHA"/>
    <property type="match status" value="1"/>
</dbReference>
<comment type="caution">
    <text evidence="7">The sequence shown here is derived from an EMBL/GenBank/DDBJ whole genome shotgun (WGS) entry which is preliminary data.</text>
</comment>
<dbReference type="GO" id="GO:0008408">
    <property type="term" value="F:3'-5' exonuclease activity"/>
    <property type="evidence" value="ECO:0007669"/>
    <property type="project" value="InterPro"/>
</dbReference>
<dbReference type="Gene3D" id="3.20.20.140">
    <property type="entry name" value="Metal-dependent hydrolases"/>
    <property type="match status" value="1"/>
</dbReference>